<feature type="compositionally biased region" description="Basic and acidic residues" evidence="1">
    <location>
        <begin position="267"/>
        <end position="286"/>
    </location>
</feature>
<dbReference type="AlphaFoldDB" id="A0AAN6RG78"/>
<comment type="caution">
    <text evidence="3">The sequence shown here is derived from an EMBL/GenBank/DDBJ whole genome shotgun (WGS) entry which is preliminary data.</text>
</comment>
<dbReference type="InterPro" id="IPR000210">
    <property type="entry name" value="BTB/POZ_dom"/>
</dbReference>
<proteinExistence type="predicted"/>
<evidence type="ECO:0000256" key="1">
    <source>
        <dbReference type="SAM" id="MobiDB-lite"/>
    </source>
</evidence>
<dbReference type="PROSITE" id="PS50097">
    <property type="entry name" value="BTB"/>
    <property type="match status" value="1"/>
</dbReference>
<dbReference type="EMBL" id="WVTA01000009">
    <property type="protein sequence ID" value="KAK3207545.1"/>
    <property type="molecule type" value="Genomic_DNA"/>
</dbReference>
<feature type="domain" description="BTB" evidence="2">
    <location>
        <begin position="26"/>
        <end position="95"/>
    </location>
</feature>
<sequence>MPKKAKEKKKWSVGIGKSQGLGVGSSTFRVTVGKEKKSFYIHEDIVASRTEYFTNLWPISKKEGNAKVVRLPEEDPEIFALYIELVYTGAIPYMIKNDEKDDWSCRSDADRGHHDSCVEEYNTLCKLYALAEKVEDTKAQIATITALAEKIDDSINHVDCISTKFCFPPVESINIMYENTRPYSAGQKLLAHTYARHSEDGNPLPNVDQVPPLFLFDVAEMAIEIRDYNEEFDHMDLPWYHQVIEDGFEESDDDEEPGGEGSNGAQEPKDDQKSNDNQKSDDTVAS</sequence>
<gene>
    <name evidence="3" type="ORF">GRF29_103g1348706</name>
</gene>
<feature type="compositionally biased region" description="Acidic residues" evidence="1">
    <location>
        <begin position="246"/>
        <end position="258"/>
    </location>
</feature>
<organism evidence="3 4">
    <name type="scientific">Pseudopithomyces chartarum</name>
    <dbReference type="NCBI Taxonomy" id="1892770"/>
    <lineage>
        <taxon>Eukaryota</taxon>
        <taxon>Fungi</taxon>
        <taxon>Dikarya</taxon>
        <taxon>Ascomycota</taxon>
        <taxon>Pezizomycotina</taxon>
        <taxon>Dothideomycetes</taxon>
        <taxon>Pleosporomycetidae</taxon>
        <taxon>Pleosporales</taxon>
        <taxon>Massarineae</taxon>
        <taxon>Didymosphaeriaceae</taxon>
        <taxon>Pseudopithomyces</taxon>
    </lineage>
</organism>
<keyword evidence="4" id="KW-1185">Reference proteome</keyword>
<dbReference type="InterPro" id="IPR011333">
    <property type="entry name" value="SKP1/BTB/POZ_sf"/>
</dbReference>
<reference evidence="3 4" key="1">
    <citation type="submission" date="2021-02" db="EMBL/GenBank/DDBJ databases">
        <title>Genome assembly of Pseudopithomyces chartarum.</title>
        <authorList>
            <person name="Jauregui R."/>
            <person name="Singh J."/>
            <person name="Voisey C."/>
        </authorList>
    </citation>
    <scope>NUCLEOTIDE SEQUENCE [LARGE SCALE GENOMIC DNA]</scope>
    <source>
        <strain evidence="3 4">AGR01</strain>
    </source>
</reference>
<accession>A0AAN6RG78</accession>
<dbReference type="Gene3D" id="3.30.710.10">
    <property type="entry name" value="Potassium Channel Kv1.1, Chain A"/>
    <property type="match status" value="1"/>
</dbReference>
<evidence type="ECO:0000313" key="3">
    <source>
        <dbReference type="EMBL" id="KAK3207545.1"/>
    </source>
</evidence>
<dbReference type="CDD" id="cd18186">
    <property type="entry name" value="BTB_POZ_ZBTB_KLHL-like"/>
    <property type="match status" value="1"/>
</dbReference>
<dbReference type="PANTHER" id="PTHR47843:SF2">
    <property type="entry name" value="BTB DOMAIN-CONTAINING PROTEIN"/>
    <property type="match status" value="1"/>
</dbReference>
<protein>
    <recommendedName>
        <fullName evidence="2">BTB domain-containing protein</fullName>
    </recommendedName>
</protein>
<evidence type="ECO:0000313" key="4">
    <source>
        <dbReference type="Proteomes" id="UP001280581"/>
    </source>
</evidence>
<dbReference type="Pfam" id="PF00651">
    <property type="entry name" value="BTB"/>
    <property type="match status" value="1"/>
</dbReference>
<dbReference type="PANTHER" id="PTHR47843">
    <property type="entry name" value="BTB DOMAIN-CONTAINING PROTEIN-RELATED"/>
    <property type="match status" value="1"/>
</dbReference>
<evidence type="ECO:0000259" key="2">
    <source>
        <dbReference type="PROSITE" id="PS50097"/>
    </source>
</evidence>
<dbReference type="Proteomes" id="UP001280581">
    <property type="component" value="Unassembled WGS sequence"/>
</dbReference>
<feature type="region of interest" description="Disordered" evidence="1">
    <location>
        <begin position="246"/>
        <end position="286"/>
    </location>
</feature>
<dbReference type="SUPFAM" id="SSF54695">
    <property type="entry name" value="POZ domain"/>
    <property type="match status" value="1"/>
</dbReference>
<name>A0AAN6RG78_9PLEO</name>